<keyword evidence="1" id="KW-0732">Signal</keyword>
<reference evidence="2" key="1">
    <citation type="submission" date="2025-08" db="UniProtKB">
        <authorList>
            <consortium name="RefSeq"/>
        </authorList>
    </citation>
    <scope>IDENTIFICATION</scope>
    <source>
        <tissue evidence="2">Whole insect</tissue>
    </source>
</reference>
<feature type="signal peptide" evidence="1">
    <location>
        <begin position="1"/>
        <end position="25"/>
    </location>
</feature>
<dbReference type="InParanoid" id="A0A6P7G0K9"/>
<evidence type="ECO:0000256" key="1">
    <source>
        <dbReference type="SAM" id="SignalP"/>
    </source>
</evidence>
<dbReference type="AlphaFoldDB" id="A0A6P7G0K9"/>
<proteinExistence type="predicted"/>
<protein>
    <submittedName>
        <fullName evidence="2">Uncharacterized protein LOC114332581</fullName>
    </submittedName>
</protein>
<feature type="chain" id="PRO_5028043795" evidence="1">
    <location>
        <begin position="26"/>
        <end position="94"/>
    </location>
</feature>
<evidence type="ECO:0000313" key="2">
    <source>
        <dbReference type="RefSeq" id="XP_028138205.1"/>
    </source>
</evidence>
<gene>
    <name evidence="2" type="primary">LOC114332581</name>
</gene>
<name>A0A6P7G0K9_DIAVI</name>
<sequence length="94" mass="11008">MSKSIIFFSLFLILVTVTLRSQAEARYLPTRANGDRIEKLRELLKEVSKVYSLLESELEKEEMGDVPRWHPESKLFYKREAPSEPEPVPNKQKD</sequence>
<accession>A0A6P7G0K9</accession>
<organism evidence="2">
    <name type="scientific">Diabrotica virgifera virgifera</name>
    <name type="common">western corn rootworm</name>
    <dbReference type="NCBI Taxonomy" id="50390"/>
    <lineage>
        <taxon>Eukaryota</taxon>
        <taxon>Metazoa</taxon>
        <taxon>Ecdysozoa</taxon>
        <taxon>Arthropoda</taxon>
        <taxon>Hexapoda</taxon>
        <taxon>Insecta</taxon>
        <taxon>Pterygota</taxon>
        <taxon>Neoptera</taxon>
        <taxon>Endopterygota</taxon>
        <taxon>Coleoptera</taxon>
        <taxon>Polyphaga</taxon>
        <taxon>Cucujiformia</taxon>
        <taxon>Chrysomeloidea</taxon>
        <taxon>Chrysomelidae</taxon>
        <taxon>Galerucinae</taxon>
        <taxon>Diabroticina</taxon>
        <taxon>Diabroticites</taxon>
        <taxon>Diabrotica</taxon>
    </lineage>
</organism>
<dbReference type="RefSeq" id="XP_028138205.1">
    <property type="nucleotide sequence ID" value="XM_028282404.1"/>
</dbReference>